<dbReference type="InterPro" id="IPR043128">
    <property type="entry name" value="Rev_trsase/Diguanyl_cyclase"/>
</dbReference>
<dbReference type="RefSeq" id="WP_199462763.1">
    <property type="nucleotide sequence ID" value="NZ_JAEMUH010000009.1"/>
</dbReference>
<evidence type="ECO:0000256" key="3">
    <source>
        <dbReference type="SAM" id="Coils"/>
    </source>
</evidence>
<proteinExistence type="predicted"/>
<dbReference type="Pfam" id="PF22673">
    <property type="entry name" value="MCP-like_PDC_1"/>
    <property type="match status" value="1"/>
</dbReference>
<evidence type="ECO:0000256" key="4">
    <source>
        <dbReference type="SAM" id="Phobius"/>
    </source>
</evidence>
<dbReference type="PROSITE" id="PS50887">
    <property type="entry name" value="GGDEF"/>
    <property type="match status" value="1"/>
</dbReference>
<dbReference type="PANTHER" id="PTHR45138:SF9">
    <property type="entry name" value="DIGUANYLATE CYCLASE DGCM-RELATED"/>
    <property type="match status" value="1"/>
</dbReference>
<dbReference type="InterPro" id="IPR000160">
    <property type="entry name" value="GGDEF_dom"/>
</dbReference>
<evidence type="ECO:0000259" key="5">
    <source>
        <dbReference type="PROSITE" id="PS50887"/>
    </source>
</evidence>
<accession>A0ABS0ZBZ5</accession>
<dbReference type="InterPro" id="IPR050469">
    <property type="entry name" value="Diguanylate_Cyclase"/>
</dbReference>
<dbReference type="InterPro" id="IPR029787">
    <property type="entry name" value="Nucleotide_cyclase"/>
</dbReference>
<keyword evidence="4" id="KW-0812">Transmembrane</keyword>
<feature type="transmembrane region" description="Helical" evidence="4">
    <location>
        <begin position="6"/>
        <end position="28"/>
    </location>
</feature>
<dbReference type="PANTHER" id="PTHR45138">
    <property type="entry name" value="REGULATORY COMPONENTS OF SENSORY TRANSDUCTION SYSTEM"/>
    <property type="match status" value="1"/>
</dbReference>
<comment type="catalytic activity">
    <reaction evidence="2">
        <text>2 GTP = 3',3'-c-di-GMP + 2 diphosphate</text>
        <dbReference type="Rhea" id="RHEA:24898"/>
        <dbReference type="ChEBI" id="CHEBI:33019"/>
        <dbReference type="ChEBI" id="CHEBI:37565"/>
        <dbReference type="ChEBI" id="CHEBI:58805"/>
        <dbReference type="EC" id="2.7.7.65"/>
    </reaction>
</comment>
<organism evidence="6 7">
    <name type="scientific">Marinomonas ostreistagni</name>
    <dbReference type="NCBI Taxonomy" id="359209"/>
    <lineage>
        <taxon>Bacteria</taxon>
        <taxon>Pseudomonadati</taxon>
        <taxon>Pseudomonadota</taxon>
        <taxon>Gammaproteobacteria</taxon>
        <taxon>Oceanospirillales</taxon>
        <taxon>Oceanospirillaceae</taxon>
        <taxon>Marinomonas</taxon>
    </lineage>
</organism>
<dbReference type="Proteomes" id="UP000598488">
    <property type="component" value="Unassembled WGS sequence"/>
</dbReference>
<evidence type="ECO:0000256" key="2">
    <source>
        <dbReference type="ARBA" id="ARBA00034247"/>
    </source>
</evidence>
<evidence type="ECO:0000256" key="1">
    <source>
        <dbReference type="ARBA" id="ARBA00012528"/>
    </source>
</evidence>
<dbReference type="Gene3D" id="3.30.450.20">
    <property type="entry name" value="PAS domain"/>
    <property type="match status" value="2"/>
</dbReference>
<feature type="transmembrane region" description="Helical" evidence="4">
    <location>
        <begin position="335"/>
        <end position="357"/>
    </location>
</feature>
<sequence>MALVSLRGLIVIPFVILATLAGVTVYTLSNVTLSNVSDNVGLHYMQEVESRVYDRVTEFMAPLSVLAELNRDAISHHPEWLDDLDMLAGRFYEQAIPYPYMTFISLATASDGRYINSTRDPFGNASHHVATNYTNSPGSLEAFEYDPYSYVGKHIESEPAYKNYDPRSRPFYQEAVQKQGMVWSSISPYFGYHSLGVGLSVPIYDQAGELLAVTATSVALVSLDNYLQNIDLVDNSYVFLAETNGNLIASSNTNPLYQTIDGAVQRVSLASHQSPVFRQAAKQLEPGVHHVDILDKGYLYNVRAIELPYGQTWLIGVLIPDSYYKGMLAELSEGLLIVVAAIFISIALLGSLIARYIGQPILRLNSAVNAHSLSQIRTLPDTLSHVKEIHSLNQGLQKMAGDLSDVMQNLEQKVAQRTSQLKDENEVLLEQSTTDELTGLHNRRGFNFLSEQARQHAEQHGKPFAMVLCDIDFFKQVNDTHGHNVGDEALSAVAQVLKTNFRESDIIARYGGEEFMLVIAGMEKDELMQRLQSVRQTLVEQPILEDVSVTLSFGVTHLQTLDGKNLGDIIHDVDTKLYQAKNTGRDKIID</sequence>
<dbReference type="Pfam" id="PF00990">
    <property type="entry name" value="GGDEF"/>
    <property type="match status" value="1"/>
</dbReference>
<keyword evidence="4" id="KW-1133">Transmembrane helix</keyword>
<protein>
    <recommendedName>
        <fullName evidence="1">diguanylate cyclase</fullName>
        <ecNumber evidence="1">2.7.7.65</ecNumber>
    </recommendedName>
</protein>
<keyword evidence="7" id="KW-1185">Reference proteome</keyword>
<comment type="caution">
    <text evidence="6">The sequence shown here is derived from an EMBL/GenBank/DDBJ whole genome shotgun (WGS) entry which is preliminary data.</text>
</comment>
<name>A0ABS0ZBZ5_9GAMM</name>
<reference evidence="6 7" key="1">
    <citation type="submission" date="2020-12" db="EMBL/GenBank/DDBJ databases">
        <title>Comparative genome analysis of fungal antagonists Marinomonas ostreistagni 398 and M. spartinae 468.</title>
        <authorList>
            <person name="Fields J.L."/>
            <person name="Mavrodi O.V."/>
            <person name="Biber P.D."/>
            <person name="Indest K.J."/>
            <person name="Mavrodi D.V."/>
        </authorList>
    </citation>
    <scope>NUCLEOTIDE SEQUENCE [LARGE SCALE GENOMIC DNA]</scope>
    <source>
        <strain evidence="6 7">USM7</strain>
    </source>
</reference>
<keyword evidence="3" id="KW-0175">Coiled coil</keyword>
<dbReference type="CDD" id="cd01949">
    <property type="entry name" value="GGDEF"/>
    <property type="match status" value="1"/>
</dbReference>
<dbReference type="NCBIfam" id="TIGR00254">
    <property type="entry name" value="GGDEF"/>
    <property type="match status" value="1"/>
</dbReference>
<evidence type="ECO:0000313" key="7">
    <source>
        <dbReference type="Proteomes" id="UP000598488"/>
    </source>
</evidence>
<dbReference type="Gene3D" id="6.10.340.10">
    <property type="match status" value="1"/>
</dbReference>
<feature type="domain" description="GGDEF" evidence="5">
    <location>
        <begin position="462"/>
        <end position="590"/>
    </location>
</feature>
<keyword evidence="4" id="KW-0472">Membrane</keyword>
<gene>
    <name evidence="6" type="ORF">JHD44_10810</name>
</gene>
<dbReference type="SMART" id="SM00267">
    <property type="entry name" value="GGDEF"/>
    <property type="match status" value="1"/>
</dbReference>
<dbReference type="Gene3D" id="3.30.70.270">
    <property type="match status" value="1"/>
</dbReference>
<dbReference type="EMBL" id="JAEMUH010000009">
    <property type="protein sequence ID" value="MBJ7551174.1"/>
    <property type="molecule type" value="Genomic_DNA"/>
</dbReference>
<dbReference type="EC" id="2.7.7.65" evidence="1"/>
<dbReference type="SUPFAM" id="SSF55073">
    <property type="entry name" value="Nucleotide cyclase"/>
    <property type="match status" value="1"/>
</dbReference>
<evidence type="ECO:0000313" key="6">
    <source>
        <dbReference type="EMBL" id="MBJ7551174.1"/>
    </source>
</evidence>
<feature type="coiled-coil region" evidence="3">
    <location>
        <begin position="393"/>
        <end position="427"/>
    </location>
</feature>